<comment type="caution">
    <text evidence="4">The sequence shown here is derived from an EMBL/GenBank/DDBJ whole genome shotgun (WGS) entry which is preliminary data.</text>
</comment>
<dbReference type="GO" id="GO:0016491">
    <property type="term" value="F:oxidoreductase activity"/>
    <property type="evidence" value="ECO:0007669"/>
    <property type="project" value="UniProtKB-KW"/>
</dbReference>
<evidence type="ECO:0000256" key="1">
    <source>
        <dbReference type="ARBA" id="ARBA00022857"/>
    </source>
</evidence>
<dbReference type="CDD" id="cd05259">
    <property type="entry name" value="PCBER_SDR_a"/>
    <property type="match status" value="1"/>
</dbReference>
<sequence length="310" mass="34596">MNINNINLNEKILVLGAGQLGSAVLDSLVPEVTKRNGTVTVVVSPTSLDKQGNVISDRHRKYAAMGVTFIAVDIATKGIDNLTPIFKPFHTVINCMGFIAGSGTQLKITHAVLKANVQRYFPWQFGVDYDAIGKGSGQPVWDEQYDVREVLRNQTSTEWVIVSTGMFTSFLFEPAFDVVNLSENTINALGGWGTQVTVTSPIDIGRLTTDIYLHQPRIVNEVVFIAGETLSYRALADVVEKIIGKPFIRKAFTLAYLQKELNDKPDDQMLRYRVAFAKENGVWWPISQTYNVQNNIQTQNVEAWLKELIL</sequence>
<organism evidence="4 5">
    <name type="scientific">Providencia burhodogranariea DSM 19968</name>
    <dbReference type="NCBI Taxonomy" id="1141662"/>
    <lineage>
        <taxon>Bacteria</taxon>
        <taxon>Pseudomonadati</taxon>
        <taxon>Pseudomonadota</taxon>
        <taxon>Gammaproteobacteria</taxon>
        <taxon>Enterobacterales</taxon>
        <taxon>Morganellaceae</taxon>
        <taxon>Providencia</taxon>
    </lineage>
</organism>
<proteinExistence type="predicted"/>
<dbReference type="eggNOG" id="COG0702">
    <property type="taxonomic scope" value="Bacteria"/>
</dbReference>
<evidence type="ECO:0000256" key="2">
    <source>
        <dbReference type="ARBA" id="ARBA00023002"/>
    </source>
</evidence>
<dbReference type="HOGENOM" id="CLU_059949_0_0_6"/>
<dbReference type="Gene3D" id="3.90.25.10">
    <property type="entry name" value="UDP-galactose 4-epimerase, domain 1"/>
    <property type="match status" value="1"/>
</dbReference>
<keyword evidence="2" id="KW-0560">Oxidoreductase</keyword>
<dbReference type="STRING" id="1141662.OOA_05586"/>
<dbReference type="InterPro" id="IPR036291">
    <property type="entry name" value="NAD(P)-bd_dom_sf"/>
</dbReference>
<dbReference type="SUPFAM" id="SSF51735">
    <property type="entry name" value="NAD(P)-binding Rossmann-fold domains"/>
    <property type="match status" value="1"/>
</dbReference>
<evidence type="ECO:0000313" key="4">
    <source>
        <dbReference type="EMBL" id="EKT62923.1"/>
    </source>
</evidence>
<evidence type="ECO:0000259" key="3">
    <source>
        <dbReference type="Pfam" id="PF05368"/>
    </source>
</evidence>
<dbReference type="InterPro" id="IPR045312">
    <property type="entry name" value="PCBER-like"/>
</dbReference>
<keyword evidence="5" id="KW-1185">Reference proteome</keyword>
<dbReference type="RefSeq" id="WP_008911149.1">
    <property type="nucleotide sequence ID" value="NZ_KB233222.1"/>
</dbReference>
<gene>
    <name evidence="4" type="ORF">OOA_05586</name>
</gene>
<dbReference type="Pfam" id="PF05368">
    <property type="entry name" value="NmrA"/>
    <property type="match status" value="1"/>
</dbReference>
<protein>
    <submittedName>
        <fullName evidence="4">Putative 2'-hydroxyisoflavone reductase</fullName>
    </submittedName>
</protein>
<dbReference type="EMBL" id="AKKL01000016">
    <property type="protein sequence ID" value="EKT62923.1"/>
    <property type="molecule type" value="Genomic_DNA"/>
</dbReference>
<dbReference type="InterPro" id="IPR008030">
    <property type="entry name" value="NmrA-like"/>
</dbReference>
<feature type="domain" description="NmrA-like" evidence="3">
    <location>
        <begin position="10"/>
        <end position="293"/>
    </location>
</feature>
<dbReference type="PANTHER" id="PTHR47706">
    <property type="entry name" value="NMRA-LIKE FAMILY PROTEIN"/>
    <property type="match status" value="1"/>
</dbReference>
<reference evidence="4 5" key="1">
    <citation type="journal article" date="2012" name="BMC Genomics">
        <title>Comparative genomics of bacteria in the genus Providencia isolated from wild Drosophila melanogaster.</title>
        <authorList>
            <person name="Galac M.R."/>
            <person name="Lazzaro B.P."/>
        </authorList>
    </citation>
    <scope>NUCLEOTIDE SEQUENCE [LARGE SCALE GENOMIC DNA]</scope>
    <source>
        <strain evidence="4 5">DSM 19968</strain>
    </source>
</reference>
<keyword evidence="1" id="KW-0521">NADP</keyword>
<name>K8WQN6_9GAMM</name>
<dbReference type="InterPro" id="IPR051609">
    <property type="entry name" value="NmrA/Isoflavone_reductase-like"/>
</dbReference>
<evidence type="ECO:0000313" key="5">
    <source>
        <dbReference type="Proteomes" id="UP000009336"/>
    </source>
</evidence>
<dbReference type="Proteomes" id="UP000009336">
    <property type="component" value="Unassembled WGS sequence"/>
</dbReference>
<dbReference type="PATRIC" id="fig|1141662.3.peg.1134"/>
<accession>K8WQN6</accession>
<dbReference type="OrthoDB" id="5540862at2"/>
<dbReference type="Gene3D" id="3.40.50.720">
    <property type="entry name" value="NAD(P)-binding Rossmann-like Domain"/>
    <property type="match status" value="1"/>
</dbReference>
<dbReference type="PANTHER" id="PTHR47706:SF6">
    <property type="entry name" value="NMRA-LIKE FAMILY PROTEIN (AFU_ORTHOLOGUE AFUA_6G00280)"/>
    <property type="match status" value="1"/>
</dbReference>
<dbReference type="AlphaFoldDB" id="K8WQN6"/>